<evidence type="ECO:0000313" key="2">
    <source>
        <dbReference type="EMBL" id="RKP02451.1"/>
    </source>
</evidence>
<feature type="compositionally biased region" description="Low complexity" evidence="1">
    <location>
        <begin position="26"/>
        <end position="37"/>
    </location>
</feature>
<accession>A0A4P9XBH2</accession>
<feature type="compositionally biased region" description="Basic and acidic residues" evidence="1">
    <location>
        <begin position="216"/>
        <end position="242"/>
    </location>
</feature>
<keyword evidence="3" id="KW-1185">Reference proteome</keyword>
<feature type="compositionally biased region" description="Basic and acidic residues" evidence="1">
    <location>
        <begin position="134"/>
        <end position="143"/>
    </location>
</feature>
<dbReference type="AlphaFoldDB" id="A0A4P9XBH2"/>
<dbReference type="Proteomes" id="UP000274922">
    <property type="component" value="Unassembled WGS sequence"/>
</dbReference>
<protein>
    <submittedName>
        <fullName evidence="2">Uncharacterized protein</fullName>
    </submittedName>
</protein>
<gene>
    <name evidence="2" type="ORF">CXG81DRAFT_24912</name>
</gene>
<dbReference type="EMBL" id="ML014143">
    <property type="protein sequence ID" value="RKP02451.1"/>
    <property type="molecule type" value="Genomic_DNA"/>
</dbReference>
<organism evidence="2 3">
    <name type="scientific">Caulochytrium protostelioides</name>
    <dbReference type="NCBI Taxonomy" id="1555241"/>
    <lineage>
        <taxon>Eukaryota</taxon>
        <taxon>Fungi</taxon>
        <taxon>Fungi incertae sedis</taxon>
        <taxon>Chytridiomycota</taxon>
        <taxon>Chytridiomycota incertae sedis</taxon>
        <taxon>Chytridiomycetes</taxon>
        <taxon>Caulochytriales</taxon>
        <taxon>Caulochytriaceae</taxon>
        <taxon>Caulochytrium</taxon>
    </lineage>
</organism>
<evidence type="ECO:0000313" key="3">
    <source>
        <dbReference type="Proteomes" id="UP000274922"/>
    </source>
</evidence>
<evidence type="ECO:0000256" key="1">
    <source>
        <dbReference type="SAM" id="MobiDB-lite"/>
    </source>
</evidence>
<reference evidence="3" key="1">
    <citation type="journal article" date="2018" name="Nat. Microbiol.">
        <title>Leveraging single-cell genomics to expand the fungal tree of life.</title>
        <authorList>
            <person name="Ahrendt S.R."/>
            <person name="Quandt C.A."/>
            <person name="Ciobanu D."/>
            <person name="Clum A."/>
            <person name="Salamov A."/>
            <person name="Andreopoulos B."/>
            <person name="Cheng J.F."/>
            <person name="Woyke T."/>
            <person name="Pelin A."/>
            <person name="Henrissat B."/>
            <person name="Reynolds N.K."/>
            <person name="Benny G.L."/>
            <person name="Smith M.E."/>
            <person name="James T.Y."/>
            <person name="Grigoriev I.V."/>
        </authorList>
    </citation>
    <scope>NUCLEOTIDE SEQUENCE [LARGE SCALE GENOMIC DNA]</scope>
    <source>
        <strain evidence="3">ATCC 52028</strain>
    </source>
</reference>
<proteinExistence type="predicted"/>
<feature type="compositionally biased region" description="Polar residues" evidence="1">
    <location>
        <begin position="1"/>
        <end position="12"/>
    </location>
</feature>
<feature type="region of interest" description="Disordered" evidence="1">
    <location>
        <begin position="207"/>
        <end position="260"/>
    </location>
</feature>
<feature type="compositionally biased region" description="Basic and acidic residues" evidence="1">
    <location>
        <begin position="150"/>
        <end position="160"/>
    </location>
</feature>
<sequence>MASTAASRQDSGPTGKGRQGKNLENALADVSASASVDASDESLHAAAPTVLSEKQNTDKGMSKPAKSAAAKGAKAKMSQKSTSATSDKAADAPQQASQPASQSASQSASQPASQSASQPASQDMKAPKSGSMKADMDETKPDMTHANSDANRDAKTDAKVCSKPAQKPEVAKHDEVPVGGMGDQKDAADTTVTDQANDQFTMLNEHTILPRASNAEPKEVPDVKDTEVAADQRSETLSEMKRAGSLTDQGNPKKPKSDSA</sequence>
<feature type="compositionally biased region" description="Low complexity" evidence="1">
    <location>
        <begin position="62"/>
        <end position="123"/>
    </location>
</feature>
<feature type="region of interest" description="Disordered" evidence="1">
    <location>
        <begin position="1"/>
        <end position="190"/>
    </location>
</feature>
<name>A0A4P9XBH2_9FUNG</name>